<dbReference type="FunFam" id="3.40.50.12780:FF:000012">
    <property type="entry name" value="Non-ribosomal peptide synthetase"/>
    <property type="match status" value="1"/>
</dbReference>
<dbReference type="Pfam" id="PF00668">
    <property type="entry name" value="Condensation"/>
    <property type="match status" value="2"/>
</dbReference>
<dbReference type="SUPFAM" id="SSF56801">
    <property type="entry name" value="Acetyl-CoA synthetase-like"/>
    <property type="match status" value="1"/>
</dbReference>
<dbReference type="PROSITE" id="PS50075">
    <property type="entry name" value="CARRIER"/>
    <property type="match status" value="1"/>
</dbReference>
<comment type="cofactor">
    <cofactor evidence="1">
        <name>pantetheine 4'-phosphate</name>
        <dbReference type="ChEBI" id="CHEBI:47942"/>
    </cofactor>
</comment>
<dbReference type="PANTHER" id="PTHR45527">
    <property type="entry name" value="NONRIBOSOMAL PEPTIDE SYNTHETASE"/>
    <property type="match status" value="1"/>
</dbReference>
<keyword evidence="4" id="KW-0597">Phosphoprotein</keyword>
<evidence type="ECO:0000256" key="4">
    <source>
        <dbReference type="ARBA" id="ARBA00022553"/>
    </source>
</evidence>
<dbReference type="PANTHER" id="PTHR45527:SF1">
    <property type="entry name" value="FATTY ACID SYNTHASE"/>
    <property type="match status" value="1"/>
</dbReference>
<gene>
    <name evidence="7" type="ORF">GCM10010249_40670</name>
</gene>
<dbReference type="GO" id="GO:0003824">
    <property type="term" value="F:catalytic activity"/>
    <property type="evidence" value="ECO:0007669"/>
    <property type="project" value="InterPro"/>
</dbReference>
<dbReference type="SUPFAM" id="SSF52777">
    <property type="entry name" value="CoA-dependent acyltransferases"/>
    <property type="match status" value="4"/>
</dbReference>
<dbReference type="GO" id="GO:0043041">
    <property type="term" value="P:amino acid activation for nonribosomal peptide biosynthetic process"/>
    <property type="evidence" value="ECO:0007669"/>
    <property type="project" value="TreeGrafter"/>
</dbReference>
<dbReference type="FunFam" id="1.10.1200.10:FF:000005">
    <property type="entry name" value="Nonribosomal peptide synthetase 1"/>
    <property type="match status" value="1"/>
</dbReference>
<dbReference type="Proteomes" id="UP000654123">
    <property type="component" value="Unassembled WGS sequence"/>
</dbReference>
<evidence type="ECO:0000256" key="5">
    <source>
        <dbReference type="SAM" id="MobiDB-lite"/>
    </source>
</evidence>
<reference evidence="7" key="1">
    <citation type="journal article" date="2014" name="Int. J. Syst. Evol. Microbiol.">
        <title>Complete genome sequence of Corynebacterium casei LMG S-19264T (=DSM 44701T), isolated from a smear-ripened cheese.</title>
        <authorList>
            <consortium name="US DOE Joint Genome Institute (JGI-PGF)"/>
            <person name="Walter F."/>
            <person name="Albersmeier A."/>
            <person name="Kalinowski J."/>
            <person name="Ruckert C."/>
        </authorList>
    </citation>
    <scope>NUCLEOTIDE SEQUENCE</scope>
    <source>
        <strain evidence="7">JCM 4335</strain>
    </source>
</reference>
<evidence type="ECO:0000313" key="7">
    <source>
        <dbReference type="EMBL" id="GGQ17981.1"/>
    </source>
</evidence>
<feature type="domain" description="Carrier" evidence="6">
    <location>
        <begin position="972"/>
        <end position="1046"/>
    </location>
</feature>
<protein>
    <recommendedName>
        <fullName evidence="6">Carrier domain-containing protein</fullName>
    </recommendedName>
</protein>
<dbReference type="InterPro" id="IPR025110">
    <property type="entry name" value="AMP-bd_C"/>
</dbReference>
<dbReference type="InterPro" id="IPR020845">
    <property type="entry name" value="AMP-binding_CS"/>
</dbReference>
<name>A0A918B2A9_9ACTN</name>
<keyword evidence="3" id="KW-0596">Phosphopantetheine</keyword>
<dbReference type="FunFam" id="3.40.50.980:FF:000001">
    <property type="entry name" value="Non-ribosomal peptide synthetase"/>
    <property type="match status" value="1"/>
</dbReference>
<dbReference type="SMART" id="SM00823">
    <property type="entry name" value="PKS_PP"/>
    <property type="match status" value="1"/>
</dbReference>
<dbReference type="Pfam" id="PF00501">
    <property type="entry name" value="AMP-binding"/>
    <property type="match status" value="1"/>
</dbReference>
<evidence type="ECO:0000256" key="3">
    <source>
        <dbReference type="ARBA" id="ARBA00022450"/>
    </source>
</evidence>
<feature type="region of interest" description="Disordered" evidence="5">
    <location>
        <begin position="589"/>
        <end position="621"/>
    </location>
</feature>
<dbReference type="InterPro" id="IPR045851">
    <property type="entry name" value="AMP-bd_C_sf"/>
</dbReference>
<comment type="caution">
    <text evidence="7">The sequence shown here is derived from an EMBL/GenBank/DDBJ whole genome shotgun (WGS) entry which is preliminary data.</text>
</comment>
<dbReference type="Gene3D" id="3.30.300.30">
    <property type="match status" value="1"/>
</dbReference>
<dbReference type="EMBL" id="BMSV01000008">
    <property type="protein sequence ID" value="GGQ17981.1"/>
    <property type="molecule type" value="Genomic_DNA"/>
</dbReference>
<dbReference type="Pfam" id="PF13193">
    <property type="entry name" value="AMP-binding_C"/>
    <property type="match status" value="1"/>
</dbReference>
<dbReference type="Gene3D" id="2.30.38.10">
    <property type="entry name" value="Luciferase, Domain 3"/>
    <property type="match status" value="1"/>
</dbReference>
<dbReference type="Gene3D" id="1.10.1200.10">
    <property type="entry name" value="ACP-like"/>
    <property type="match status" value="1"/>
</dbReference>
<dbReference type="GO" id="GO:0044550">
    <property type="term" value="P:secondary metabolite biosynthetic process"/>
    <property type="evidence" value="ECO:0007669"/>
    <property type="project" value="UniProtKB-ARBA"/>
</dbReference>
<dbReference type="Gene3D" id="3.30.559.10">
    <property type="entry name" value="Chloramphenicol acetyltransferase-like domain"/>
    <property type="match status" value="2"/>
</dbReference>
<dbReference type="InterPro" id="IPR010071">
    <property type="entry name" value="AA_adenyl_dom"/>
</dbReference>
<dbReference type="PROSITE" id="PS00455">
    <property type="entry name" value="AMP_BINDING"/>
    <property type="match status" value="1"/>
</dbReference>
<dbReference type="InterPro" id="IPR023213">
    <property type="entry name" value="CAT-like_dom_sf"/>
</dbReference>
<accession>A0A918B2A9</accession>
<dbReference type="Gene3D" id="3.40.50.980">
    <property type="match status" value="2"/>
</dbReference>
<dbReference type="InterPro" id="IPR009081">
    <property type="entry name" value="PP-bd_ACP"/>
</dbReference>
<evidence type="ECO:0000256" key="2">
    <source>
        <dbReference type="ARBA" id="ARBA00006432"/>
    </source>
</evidence>
<dbReference type="GO" id="GO:0031177">
    <property type="term" value="F:phosphopantetheine binding"/>
    <property type="evidence" value="ECO:0007669"/>
    <property type="project" value="InterPro"/>
</dbReference>
<dbReference type="Gene3D" id="3.30.559.30">
    <property type="entry name" value="Nonribosomal peptide synthetase, condensation domain"/>
    <property type="match status" value="2"/>
</dbReference>
<dbReference type="GO" id="GO:0005737">
    <property type="term" value="C:cytoplasm"/>
    <property type="evidence" value="ECO:0007669"/>
    <property type="project" value="TreeGrafter"/>
</dbReference>
<dbReference type="InterPro" id="IPR000873">
    <property type="entry name" value="AMP-dep_synth/lig_dom"/>
</dbReference>
<keyword evidence="8" id="KW-1185">Reference proteome</keyword>
<feature type="region of interest" description="Disordered" evidence="5">
    <location>
        <begin position="951"/>
        <end position="974"/>
    </location>
</feature>
<dbReference type="FunFam" id="2.30.38.10:FF:000001">
    <property type="entry name" value="Non-ribosomal peptide synthetase PvdI"/>
    <property type="match status" value="1"/>
</dbReference>
<reference evidence="7" key="2">
    <citation type="submission" date="2020-09" db="EMBL/GenBank/DDBJ databases">
        <authorList>
            <person name="Sun Q."/>
            <person name="Ohkuma M."/>
        </authorList>
    </citation>
    <scope>NUCLEOTIDE SEQUENCE</scope>
    <source>
        <strain evidence="7">JCM 4335</strain>
    </source>
</reference>
<dbReference type="FunFam" id="3.30.300.30:FF:000010">
    <property type="entry name" value="Enterobactin synthetase component F"/>
    <property type="match status" value="1"/>
</dbReference>
<organism evidence="7 8">
    <name type="scientific">Streptomyces roseolilacinus</name>
    <dbReference type="NCBI Taxonomy" id="66904"/>
    <lineage>
        <taxon>Bacteria</taxon>
        <taxon>Bacillati</taxon>
        <taxon>Actinomycetota</taxon>
        <taxon>Actinomycetes</taxon>
        <taxon>Kitasatosporales</taxon>
        <taxon>Streptomycetaceae</taxon>
        <taxon>Streptomyces</taxon>
    </lineage>
</organism>
<evidence type="ECO:0000313" key="8">
    <source>
        <dbReference type="Proteomes" id="UP000654123"/>
    </source>
</evidence>
<dbReference type="Pfam" id="PF00550">
    <property type="entry name" value="PP-binding"/>
    <property type="match status" value="1"/>
</dbReference>
<dbReference type="NCBIfam" id="TIGR01733">
    <property type="entry name" value="AA-adenyl-dom"/>
    <property type="match status" value="1"/>
</dbReference>
<proteinExistence type="inferred from homology"/>
<sequence length="1511" mass="160996">MVDAGAARLPLSAGQQGVWFAHQLDPSGWAYTCAEYLDIGGPLDLALFGRAWALLRAEADVVRVRTVVRDGDGSLWQVLDPGHGASVPLVDLTGAADPEGDARRWMHADVQRPLDLAAGPVSAYALLKLSEDRYFFYYRIHHVAVDGFGVHLLGQRLAEIHSALAAGAREVPPVFGPLEDLLAEEAAYRASEDFRTDRAYWLERFADRPEPPRVPGRPGGAALPQELLRLRLTAPLPAADLALLREAAAEAGTTWQILFTAAVGAYVHRVTRRPDVVLGLPVSGRRSAASRRVPGMATNSVPLRLDVAPGDTLARLVGRLTREVGAALRHERFRLEDLQRELALDAGAGALLGPIVNFMPYGGPLRFGDTPATSHNLASGPVLDLFVTVRPEPSGEAMSLVLDGNPELHDAEGLAAHRERLLAFTRAAAAGLDTPVASLDVLGARERHRLLVERNATALETGGETVPELFARRAAAEPARVALVDGARTMTYGELDAASGRLARRLAERGTGPEDLVALALPRSPELVVAMLAVLRTGAAYVPVDLSYPAERVRYTLDDAAARSVVTTAEAAGRLPAGTPRVLLVDSADGDGDGARVDAGDEAGGPVRDAPPGPHPDHPAYVVHTSGSTGAPKGVVVSHRALRNLVDDHVRRYGLTADSRVLQLVSPSFDVAVSDIWPVLLSGGRLVLAPDPRTVTGPALARLLRTERITHAAIPPVFLSRTPCDDLPDLRALRTGGEPMAPEVLRRWAAGRRMHNEYGVTEAAVTSTVSRPLEPTGTPPIGEPVANTRVYVLDDALEPVLPGTVGELYLAGAGLARGYLRRPALTAERFVPCPYGGPGERMYRTGDLVRWRDDGQLEYRERADSQVKIRGLRVEPGEIEAVLARHEAVGTALADVREDRPGRKRLVAYVVPRPGARPDPEELRAFAARSLPDHMVPAAVVPLDALPVTPNGKVDRRALPAPDPSAGGADRPPRDAREEALCALFAEVLGLERAGVADAFFERGGDSVTALQLVARAHEAGLVVELADVFRYPTVAQLAPRVRERTGADGDAGDAAGAAGPTGAPLVALTRAEADALAAAHPGLSDVLPLTPLQEGLLFHSVLAGHGDDSYVAQLRLDVEGPLDAAALRAAAEVLLRRHPALRAAFRHEGTAEPVQVICDDVRLPWAEHDLSALPGERRAREARRLAAEDRDRRFDMAAPPLLRFLLLRLGDGRSRLLLTAHHILWDGWSTATLLRELFTLYARGGDARALPPATGHRAHLAWLARQDREASRHAWATALKDLAGPTLVAEGAPEPAPRQEHLSGELDEELTGRLTARLSARGITAGTAVQGAWGLLLCGMTGRDDVLFGTSVSGRPPELPGVEGIVGLLTNTVPVRLRLRAGEPLLDTLARLQEEQTALVPHHHLGLPEIVRLADTGGGHAGPGPGALFDTALTFVGYSFDPVGPAAAGGLRLSGFDVADGTHHPLRLAAVPGRTLALRLGYRPDLFSRAEAGRLLDRLVGTLESLAGLP</sequence>
<evidence type="ECO:0000256" key="1">
    <source>
        <dbReference type="ARBA" id="ARBA00001957"/>
    </source>
</evidence>
<evidence type="ECO:0000259" key="6">
    <source>
        <dbReference type="PROSITE" id="PS50075"/>
    </source>
</evidence>
<comment type="similarity">
    <text evidence="2">Belongs to the ATP-dependent AMP-binding enzyme family.</text>
</comment>
<dbReference type="GO" id="GO:0008610">
    <property type="term" value="P:lipid biosynthetic process"/>
    <property type="evidence" value="ECO:0007669"/>
    <property type="project" value="UniProtKB-ARBA"/>
</dbReference>
<dbReference type="InterPro" id="IPR001242">
    <property type="entry name" value="Condensation_dom"/>
</dbReference>
<dbReference type="GO" id="GO:0017000">
    <property type="term" value="P:antibiotic biosynthetic process"/>
    <property type="evidence" value="ECO:0007669"/>
    <property type="project" value="UniProtKB-ARBA"/>
</dbReference>
<dbReference type="InterPro" id="IPR036736">
    <property type="entry name" value="ACP-like_sf"/>
</dbReference>
<dbReference type="SUPFAM" id="SSF47336">
    <property type="entry name" value="ACP-like"/>
    <property type="match status" value="1"/>
</dbReference>
<dbReference type="InterPro" id="IPR020806">
    <property type="entry name" value="PKS_PP-bd"/>
</dbReference>